<proteinExistence type="predicted"/>
<evidence type="ECO:0000256" key="1">
    <source>
        <dbReference type="SAM" id="Coils"/>
    </source>
</evidence>
<accession>A0A6N7XUT7</accession>
<evidence type="ECO:0000313" key="3">
    <source>
        <dbReference type="Proteomes" id="UP000469523"/>
    </source>
</evidence>
<evidence type="ECO:0000313" key="2">
    <source>
        <dbReference type="EMBL" id="MSU01203.1"/>
    </source>
</evidence>
<feature type="coiled-coil region" evidence="1">
    <location>
        <begin position="91"/>
        <end position="164"/>
    </location>
</feature>
<gene>
    <name evidence="2" type="ORF">FYJ83_06935</name>
</gene>
<organism evidence="2 3">
    <name type="scientific">Tissierella pigra</name>
    <dbReference type="NCBI Taxonomy" id="2607614"/>
    <lineage>
        <taxon>Bacteria</taxon>
        <taxon>Bacillati</taxon>
        <taxon>Bacillota</taxon>
        <taxon>Tissierellia</taxon>
        <taxon>Tissierellales</taxon>
        <taxon>Tissierellaceae</taxon>
        <taxon>Tissierella</taxon>
    </lineage>
</organism>
<feature type="coiled-coil region" evidence="1">
    <location>
        <begin position="284"/>
        <end position="311"/>
    </location>
</feature>
<keyword evidence="1" id="KW-0175">Coiled coil</keyword>
<reference evidence="2 3" key="1">
    <citation type="submission" date="2019-09" db="EMBL/GenBank/DDBJ databases">
        <title>In-depth cultivation of the pig gut microbiome towards novel bacterial diversity and tailored functional studies.</title>
        <authorList>
            <person name="Wylensek D."/>
            <person name="Hitch T.C.A."/>
            <person name="Clavel T."/>
        </authorList>
    </citation>
    <scope>NUCLEOTIDE SEQUENCE [LARGE SCALE GENOMIC DNA]</scope>
    <source>
        <strain evidence="2 3">WCA3-693-APC-4?</strain>
    </source>
</reference>
<keyword evidence="3" id="KW-1185">Reference proteome</keyword>
<dbReference type="Proteomes" id="UP000469523">
    <property type="component" value="Unassembled WGS sequence"/>
</dbReference>
<comment type="caution">
    <text evidence="2">The sequence shown here is derived from an EMBL/GenBank/DDBJ whole genome shotgun (WGS) entry which is preliminary data.</text>
</comment>
<name>A0A6N7XUT7_9FIRM</name>
<dbReference type="EMBL" id="VUNQ01000011">
    <property type="protein sequence ID" value="MSU01203.1"/>
    <property type="molecule type" value="Genomic_DNA"/>
</dbReference>
<sequence length="311" mass="36456">MYRGINEEIYELKERLRTKEKLDSFRIMTMEELNKQKQNLQNLRDILKKEEKDVTKLESMSLSTFFFDLIGKKEDKLDKERKEYLAVKMQYDECILAIRELEDEIKKCDKELMNYSSVKKEYEEAIKKKQEMIINEDGDKGRTLRDLLDKQNELKLNIKEVKEAINAGKNASGALSQMMEPLDSARNWGIWDMLGGGFFTDMVKHSKIDDANKMSYDVQQCLKRFQKELNDVNEFTDITVDIGSFATFADFFFDGLFADWFVQSKINESISNLDNANTKVGDIIEDLNRDLTIMESQQESIETKINKLLER</sequence>
<dbReference type="AlphaFoldDB" id="A0A6N7XUT7"/>
<feature type="coiled-coil region" evidence="1">
    <location>
        <begin position="30"/>
        <end position="60"/>
    </location>
</feature>
<dbReference type="RefSeq" id="WP_154439615.1">
    <property type="nucleotide sequence ID" value="NZ_JAHLPJ010000001.1"/>
</dbReference>
<protein>
    <submittedName>
        <fullName evidence="2">Uncharacterized protein</fullName>
    </submittedName>
</protein>